<evidence type="ECO:0000313" key="2">
    <source>
        <dbReference type="Proteomes" id="UP000285326"/>
    </source>
</evidence>
<reference evidence="1 2" key="1">
    <citation type="journal article" date="2018" name="BMC Genomics">
        <title>Comparative genome analyses reveal sequence features reflecting distinct modes of host-adaptation between dicot and monocot powdery mildew.</title>
        <authorList>
            <person name="Wu Y."/>
            <person name="Ma X."/>
            <person name="Pan Z."/>
            <person name="Kale S.D."/>
            <person name="Song Y."/>
            <person name="King H."/>
            <person name="Zhang Q."/>
            <person name="Presley C."/>
            <person name="Deng X."/>
            <person name="Wei C.I."/>
            <person name="Xiao S."/>
        </authorList>
    </citation>
    <scope>NUCLEOTIDE SEQUENCE [LARGE SCALE GENOMIC DNA]</scope>
    <source>
        <strain evidence="1">UMSG1</strain>
    </source>
</reference>
<gene>
    <name evidence="1" type="ORF">GcM1_226062</name>
</gene>
<feature type="non-terminal residue" evidence="1">
    <location>
        <position position="1"/>
    </location>
</feature>
<dbReference type="Proteomes" id="UP000285326">
    <property type="component" value="Unassembled WGS sequence"/>
</dbReference>
<comment type="caution">
    <text evidence="1">The sequence shown here is derived from an EMBL/GenBank/DDBJ whole genome shotgun (WGS) entry which is preliminary data.</text>
</comment>
<proteinExistence type="predicted"/>
<organism evidence="1 2">
    <name type="scientific">Golovinomyces cichoracearum</name>
    <dbReference type="NCBI Taxonomy" id="62708"/>
    <lineage>
        <taxon>Eukaryota</taxon>
        <taxon>Fungi</taxon>
        <taxon>Dikarya</taxon>
        <taxon>Ascomycota</taxon>
        <taxon>Pezizomycotina</taxon>
        <taxon>Leotiomycetes</taxon>
        <taxon>Erysiphales</taxon>
        <taxon>Erysiphaceae</taxon>
        <taxon>Golovinomyces</taxon>
    </lineage>
</organism>
<name>A0A420IPZ0_9PEZI</name>
<dbReference type="EMBL" id="MCBS01022632">
    <property type="protein sequence ID" value="RKF76577.1"/>
    <property type="molecule type" value="Genomic_DNA"/>
</dbReference>
<dbReference type="AlphaFoldDB" id="A0A420IPZ0"/>
<accession>A0A420IPZ0</accession>
<protein>
    <submittedName>
        <fullName evidence="1">Putative DNA polymerase</fullName>
    </submittedName>
</protein>
<sequence>FKATTHFSIIFKIKFDNGDYRSCSTVQIGSTDSEEFQKLCVALGHLFKYEVKSKIISQEYNSDFFSAISGLPKGNVLFMFKPMKNVSETKYDNNNVDKVEKERKLIETHTKDVLLNFKLDGYRLPSTMNLKE</sequence>
<evidence type="ECO:0000313" key="1">
    <source>
        <dbReference type="EMBL" id="RKF76577.1"/>
    </source>
</evidence>